<dbReference type="Pfam" id="PF10029">
    <property type="entry name" value="DUF2271"/>
    <property type="match status" value="1"/>
</dbReference>
<feature type="chain" id="PRO_5028890681" evidence="1">
    <location>
        <begin position="20"/>
        <end position="163"/>
    </location>
</feature>
<sequence>MKLYKFVLGIFCLSFMAFTTIKNIELTSKYKCMVQLKNYEGEGAYVVASIVDKDNNYIKTLHILGDDEKWYPDIPTWWSFFETAKDTQVDAISGATIAGGERAIFTIQLDESYLTAGNKLRFETAVEHQDYFEKDLEILLESENLKNKFEGTGYIRYVRIIPN</sequence>
<evidence type="ECO:0000313" key="2">
    <source>
        <dbReference type="EMBL" id="QNM85149.1"/>
    </source>
</evidence>
<reference evidence="2 3" key="1">
    <citation type="submission" date="2020-08" db="EMBL/GenBank/DDBJ databases">
        <title>Polaribacter sp. L12M9 isolated from gut of the Korean scallop.</title>
        <authorList>
            <person name="Jeong Y.S."/>
        </authorList>
    </citation>
    <scope>NUCLEOTIDE SEQUENCE [LARGE SCALE GENOMIC DNA]</scope>
    <source>
        <strain evidence="2 3">L12M9</strain>
    </source>
</reference>
<name>A0A7G9L950_9FLAO</name>
<dbReference type="RefSeq" id="WP_187482063.1">
    <property type="nucleotide sequence ID" value="NZ_CP060695.1"/>
</dbReference>
<feature type="signal peptide" evidence="1">
    <location>
        <begin position="1"/>
        <end position="19"/>
    </location>
</feature>
<dbReference type="KEGG" id="ppec:H9W90_13270"/>
<accession>A0A7G9L950</accession>
<keyword evidence="1" id="KW-0732">Signal</keyword>
<dbReference type="AlphaFoldDB" id="A0A7G9L950"/>
<protein>
    <submittedName>
        <fullName evidence="2">DUF2271 domain-containing protein</fullName>
    </submittedName>
</protein>
<evidence type="ECO:0000256" key="1">
    <source>
        <dbReference type="SAM" id="SignalP"/>
    </source>
</evidence>
<gene>
    <name evidence="2" type="ORF">H9W90_13270</name>
</gene>
<organism evidence="2 3">
    <name type="scientific">Polaribacter pectinis</name>
    <dbReference type="NCBI Taxonomy" id="2738844"/>
    <lineage>
        <taxon>Bacteria</taxon>
        <taxon>Pseudomonadati</taxon>
        <taxon>Bacteroidota</taxon>
        <taxon>Flavobacteriia</taxon>
        <taxon>Flavobacteriales</taxon>
        <taxon>Flavobacteriaceae</taxon>
    </lineage>
</organism>
<proteinExistence type="predicted"/>
<dbReference type="EMBL" id="CP060695">
    <property type="protein sequence ID" value="QNM85149.1"/>
    <property type="molecule type" value="Genomic_DNA"/>
</dbReference>
<dbReference type="InterPro" id="IPR014469">
    <property type="entry name" value="DUF2271"/>
</dbReference>
<dbReference type="Proteomes" id="UP000515808">
    <property type="component" value="Chromosome"/>
</dbReference>
<keyword evidence="3" id="KW-1185">Reference proteome</keyword>
<evidence type="ECO:0000313" key="3">
    <source>
        <dbReference type="Proteomes" id="UP000515808"/>
    </source>
</evidence>